<feature type="compositionally biased region" description="Low complexity" evidence="1">
    <location>
        <begin position="52"/>
        <end position="68"/>
    </location>
</feature>
<dbReference type="AlphaFoldDB" id="A0A0B1SRK2"/>
<organism evidence="2 3">
    <name type="scientific">Oesophagostomum dentatum</name>
    <name type="common">Nodular worm</name>
    <dbReference type="NCBI Taxonomy" id="61180"/>
    <lineage>
        <taxon>Eukaryota</taxon>
        <taxon>Metazoa</taxon>
        <taxon>Ecdysozoa</taxon>
        <taxon>Nematoda</taxon>
        <taxon>Chromadorea</taxon>
        <taxon>Rhabditida</taxon>
        <taxon>Rhabditina</taxon>
        <taxon>Rhabditomorpha</taxon>
        <taxon>Strongyloidea</taxon>
        <taxon>Strongylidae</taxon>
        <taxon>Oesophagostomum</taxon>
    </lineage>
</organism>
<evidence type="ECO:0000313" key="2">
    <source>
        <dbReference type="EMBL" id="KHJ86521.1"/>
    </source>
</evidence>
<sequence>EDQRNGSSSRINNAEAQKRLSIDSAEDALDAKLNDSRATVVSARGFACADNSSPPSSGPDSRSNSPPSIQRIWAQIKSTMVGDIRP</sequence>
<proteinExistence type="predicted"/>
<dbReference type="EMBL" id="KN560146">
    <property type="protein sequence ID" value="KHJ86521.1"/>
    <property type="molecule type" value="Genomic_DNA"/>
</dbReference>
<keyword evidence="3" id="KW-1185">Reference proteome</keyword>
<protein>
    <submittedName>
        <fullName evidence="2">Uncharacterized protein</fullName>
    </submittedName>
</protein>
<gene>
    <name evidence="2" type="ORF">OESDEN_13723</name>
</gene>
<reference evidence="2 3" key="1">
    <citation type="submission" date="2014-03" db="EMBL/GenBank/DDBJ databases">
        <title>Draft genome of the hookworm Oesophagostomum dentatum.</title>
        <authorList>
            <person name="Mitreva M."/>
        </authorList>
    </citation>
    <scope>NUCLEOTIDE SEQUENCE [LARGE SCALE GENOMIC DNA]</scope>
    <source>
        <strain evidence="2 3">OD-Hann</strain>
    </source>
</reference>
<name>A0A0B1SRK2_OESDE</name>
<dbReference type="OrthoDB" id="412286at2759"/>
<evidence type="ECO:0000313" key="3">
    <source>
        <dbReference type="Proteomes" id="UP000053660"/>
    </source>
</evidence>
<feature type="region of interest" description="Disordered" evidence="1">
    <location>
        <begin position="46"/>
        <end position="69"/>
    </location>
</feature>
<accession>A0A0B1SRK2</accession>
<feature type="non-terminal residue" evidence="2">
    <location>
        <position position="1"/>
    </location>
</feature>
<evidence type="ECO:0000256" key="1">
    <source>
        <dbReference type="SAM" id="MobiDB-lite"/>
    </source>
</evidence>
<dbReference type="Proteomes" id="UP000053660">
    <property type="component" value="Unassembled WGS sequence"/>
</dbReference>